<evidence type="ECO:0008006" key="3">
    <source>
        <dbReference type="Google" id="ProtNLM"/>
    </source>
</evidence>
<evidence type="ECO:0000313" key="2">
    <source>
        <dbReference type="Proteomes" id="UP000326939"/>
    </source>
</evidence>
<evidence type="ECO:0000313" key="1">
    <source>
        <dbReference type="EMBL" id="KAB5538240.1"/>
    </source>
</evidence>
<comment type="caution">
    <text evidence="1">The sequence shown here is derived from an EMBL/GenBank/DDBJ whole genome shotgun (WGS) entry which is preliminary data.</text>
</comment>
<dbReference type="PANTHER" id="PTHR45878:SF1">
    <property type="entry name" value="ZINC FINGER PROTEIN WIP2"/>
    <property type="match status" value="1"/>
</dbReference>
<name>A0A5N5L6I6_9ROSI</name>
<dbReference type="AlphaFoldDB" id="A0A5N5L6I6"/>
<dbReference type="GO" id="GO:0003700">
    <property type="term" value="F:DNA-binding transcription factor activity"/>
    <property type="evidence" value="ECO:0007669"/>
    <property type="project" value="InterPro"/>
</dbReference>
<dbReference type="InterPro" id="IPR043584">
    <property type="entry name" value="WIP1/2/3/4/5/6"/>
</dbReference>
<sequence>MQAPSFAYISSIESAYIEADDQEDEVSLFLSLSPPGQQHITRHPNHHRSSIHPRIIQENPSDFENGVTIALHIGPPTAGASTNSHPDNHIGSLVEGQYWIPSPAQILVGPTQFTCSVCNKTFNRYNNMQLEETGGHMRRIVASLAYAMDIAYSLFLFPVTYPYIAERKRVISHLCSDPPSFDYHYKHFDRSLFCQREKESNEGPLSFTVFGVSPKQLPFFLFR</sequence>
<accession>A0A5N5L6I6</accession>
<dbReference type="PANTHER" id="PTHR45878">
    <property type="entry name" value="ZINC FINGER PROTEIN WIP2"/>
    <property type="match status" value="1"/>
</dbReference>
<reference evidence="2" key="1">
    <citation type="journal article" date="2019" name="Gigascience">
        <title>De novo genome assembly of the endangered Acer yangbiense, a plant species with extremely small populations endemic to Yunnan Province, China.</title>
        <authorList>
            <person name="Yang J."/>
            <person name="Wariss H.M."/>
            <person name="Tao L."/>
            <person name="Zhang R."/>
            <person name="Yun Q."/>
            <person name="Hollingsworth P."/>
            <person name="Dao Z."/>
            <person name="Luo G."/>
            <person name="Guo H."/>
            <person name="Ma Y."/>
            <person name="Sun W."/>
        </authorList>
    </citation>
    <scope>NUCLEOTIDE SEQUENCE [LARGE SCALE GENOMIC DNA]</scope>
    <source>
        <strain evidence="2">cv. br00</strain>
    </source>
</reference>
<organism evidence="1 2">
    <name type="scientific">Salix brachista</name>
    <dbReference type="NCBI Taxonomy" id="2182728"/>
    <lineage>
        <taxon>Eukaryota</taxon>
        <taxon>Viridiplantae</taxon>
        <taxon>Streptophyta</taxon>
        <taxon>Embryophyta</taxon>
        <taxon>Tracheophyta</taxon>
        <taxon>Spermatophyta</taxon>
        <taxon>Magnoliopsida</taxon>
        <taxon>eudicotyledons</taxon>
        <taxon>Gunneridae</taxon>
        <taxon>Pentapetalae</taxon>
        <taxon>rosids</taxon>
        <taxon>fabids</taxon>
        <taxon>Malpighiales</taxon>
        <taxon>Salicaceae</taxon>
        <taxon>Saliceae</taxon>
        <taxon>Salix</taxon>
    </lineage>
</organism>
<gene>
    <name evidence="1" type="ORF">DKX38_015773</name>
</gene>
<keyword evidence="2" id="KW-1185">Reference proteome</keyword>
<dbReference type="Proteomes" id="UP000326939">
    <property type="component" value="Chromosome 10"/>
</dbReference>
<dbReference type="GO" id="GO:0005634">
    <property type="term" value="C:nucleus"/>
    <property type="evidence" value="ECO:0007669"/>
    <property type="project" value="TreeGrafter"/>
</dbReference>
<dbReference type="EMBL" id="VDCV01000010">
    <property type="protein sequence ID" value="KAB5538240.1"/>
    <property type="molecule type" value="Genomic_DNA"/>
</dbReference>
<protein>
    <recommendedName>
        <fullName evidence="3">C2H2-type domain-containing protein</fullName>
    </recommendedName>
</protein>
<proteinExistence type="predicted"/>